<gene>
    <name evidence="2" type="ORF">CEXT_607331</name>
</gene>
<accession>A0AAV4V9R7</accession>
<organism evidence="2 3">
    <name type="scientific">Caerostris extrusa</name>
    <name type="common">Bark spider</name>
    <name type="synonym">Caerostris bankana</name>
    <dbReference type="NCBI Taxonomy" id="172846"/>
    <lineage>
        <taxon>Eukaryota</taxon>
        <taxon>Metazoa</taxon>
        <taxon>Ecdysozoa</taxon>
        <taxon>Arthropoda</taxon>
        <taxon>Chelicerata</taxon>
        <taxon>Arachnida</taxon>
        <taxon>Araneae</taxon>
        <taxon>Araneomorphae</taxon>
        <taxon>Entelegynae</taxon>
        <taxon>Araneoidea</taxon>
        <taxon>Araneidae</taxon>
        <taxon>Caerostris</taxon>
    </lineage>
</organism>
<evidence type="ECO:0000313" key="2">
    <source>
        <dbReference type="EMBL" id="GIY66759.1"/>
    </source>
</evidence>
<keyword evidence="3" id="KW-1185">Reference proteome</keyword>
<proteinExistence type="predicted"/>
<evidence type="ECO:0000313" key="3">
    <source>
        <dbReference type="Proteomes" id="UP001054945"/>
    </source>
</evidence>
<reference evidence="2 3" key="1">
    <citation type="submission" date="2021-06" db="EMBL/GenBank/DDBJ databases">
        <title>Caerostris extrusa draft genome.</title>
        <authorList>
            <person name="Kono N."/>
            <person name="Arakawa K."/>
        </authorList>
    </citation>
    <scope>NUCLEOTIDE SEQUENCE [LARGE SCALE GENOMIC DNA]</scope>
</reference>
<sequence>MDARTLEHRGKMIQKAILVSAYVTPLKEKLKQEPFCYGRPKDILWDYGSEIELDILVFTNLDFQSVHRQTKIWARLGFEPGTSRTLSEKHTPKPPRHMSSFY</sequence>
<protein>
    <submittedName>
        <fullName evidence="2">Uncharacterized protein</fullName>
    </submittedName>
</protein>
<name>A0AAV4V9R7_CAEEX</name>
<feature type="region of interest" description="Disordered" evidence="1">
    <location>
        <begin position="82"/>
        <end position="102"/>
    </location>
</feature>
<dbReference type="EMBL" id="BPLR01014151">
    <property type="protein sequence ID" value="GIY66759.1"/>
    <property type="molecule type" value="Genomic_DNA"/>
</dbReference>
<dbReference type="Proteomes" id="UP001054945">
    <property type="component" value="Unassembled WGS sequence"/>
</dbReference>
<dbReference type="AlphaFoldDB" id="A0AAV4V9R7"/>
<comment type="caution">
    <text evidence="2">The sequence shown here is derived from an EMBL/GenBank/DDBJ whole genome shotgun (WGS) entry which is preliminary data.</text>
</comment>
<evidence type="ECO:0000256" key="1">
    <source>
        <dbReference type="SAM" id="MobiDB-lite"/>
    </source>
</evidence>